<dbReference type="GO" id="GO:0004123">
    <property type="term" value="F:cystathionine gamma-lyase activity"/>
    <property type="evidence" value="ECO:0007669"/>
    <property type="project" value="TreeGrafter"/>
</dbReference>
<organism evidence="21 22">
    <name type="scientific">Amphiprion ocellaris</name>
    <name type="common">Clown anemonefish</name>
    <dbReference type="NCBI Taxonomy" id="80972"/>
    <lineage>
        <taxon>Eukaryota</taxon>
        <taxon>Metazoa</taxon>
        <taxon>Chordata</taxon>
        <taxon>Craniata</taxon>
        <taxon>Vertebrata</taxon>
        <taxon>Euteleostomi</taxon>
        <taxon>Actinopterygii</taxon>
        <taxon>Neopterygii</taxon>
        <taxon>Teleostei</taxon>
        <taxon>Neoteleostei</taxon>
        <taxon>Acanthomorphata</taxon>
        <taxon>Ovalentaria</taxon>
        <taxon>Pomacentridae</taxon>
        <taxon>Amphiprion</taxon>
    </lineage>
</organism>
<dbReference type="GO" id="GO:0019346">
    <property type="term" value="P:transsulfuration"/>
    <property type="evidence" value="ECO:0007669"/>
    <property type="project" value="InterPro"/>
</dbReference>
<evidence type="ECO:0000256" key="16">
    <source>
        <dbReference type="ARBA" id="ARBA00047477"/>
    </source>
</evidence>
<evidence type="ECO:0000256" key="13">
    <source>
        <dbReference type="ARBA" id="ARBA00047199"/>
    </source>
</evidence>
<dbReference type="GO" id="GO:0030170">
    <property type="term" value="F:pyridoxal phosphate binding"/>
    <property type="evidence" value="ECO:0007669"/>
    <property type="project" value="InterPro"/>
</dbReference>
<dbReference type="CDD" id="cd00614">
    <property type="entry name" value="CGS_like"/>
    <property type="match status" value="1"/>
</dbReference>
<evidence type="ECO:0000256" key="3">
    <source>
        <dbReference type="ARBA" id="ARBA00009077"/>
    </source>
</evidence>
<accession>A0AAQ5YUV3</accession>
<dbReference type="InterPro" id="IPR015424">
    <property type="entry name" value="PyrdxlP-dep_Trfase"/>
</dbReference>
<evidence type="ECO:0000313" key="21">
    <source>
        <dbReference type="Ensembl" id="ENSAOCP00000055731.1"/>
    </source>
</evidence>
<evidence type="ECO:0000256" key="12">
    <source>
        <dbReference type="ARBA" id="ARBA00047175"/>
    </source>
</evidence>
<comment type="catalytic activity">
    <reaction evidence="10">
        <text>L-homoserine = 2-oxobutanoate + NH4(+)</text>
        <dbReference type="Rhea" id="RHEA:24923"/>
        <dbReference type="ChEBI" id="CHEBI:16763"/>
        <dbReference type="ChEBI" id="CHEBI:28938"/>
        <dbReference type="ChEBI" id="CHEBI:57476"/>
        <dbReference type="EC" id="4.4.1.1"/>
    </reaction>
    <physiologicalReaction direction="left-to-right" evidence="10">
        <dbReference type="Rhea" id="RHEA:24924"/>
    </physiologicalReaction>
</comment>
<evidence type="ECO:0000256" key="9">
    <source>
        <dbReference type="ARBA" id="ARBA00031772"/>
    </source>
</evidence>
<evidence type="ECO:0000256" key="2">
    <source>
        <dbReference type="ARBA" id="ARBA00005038"/>
    </source>
</evidence>
<dbReference type="InterPro" id="IPR015421">
    <property type="entry name" value="PyrdxlP-dep_Trfase_major"/>
</dbReference>
<dbReference type="Pfam" id="PF01053">
    <property type="entry name" value="Cys_Met_Meta_PP"/>
    <property type="match status" value="2"/>
</dbReference>
<proteinExistence type="inferred from homology"/>
<dbReference type="Gene3D" id="3.40.640.10">
    <property type="entry name" value="Type I PLP-dependent aspartate aminotransferase-like (Major domain)"/>
    <property type="match status" value="2"/>
</dbReference>
<dbReference type="Ensembl" id="ENSAOCT00000047913.1">
    <property type="protein sequence ID" value="ENSAOCP00000055731.1"/>
    <property type="gene ID" value="ENSAOCG00000000752.2"/>
</dbReference>
<dbReference type="AlphaFoldDB" id="A0AAQ5YUV3"/>
<comment type="pathway">
    <text evidence="2">Amino-acid biosynthesis; L-cysteine biosynthesis; L-cysteine from L-homocysteine and L-serine: step 2/2.</text>
</comment>
<evidence type="ECO:0000256" key="7">
    <source>
        <dbReference type="ARBA" id="ARBA00023192"/>
    </source>
</evidence>
<reference evidence="21 22" key="1">
    <citation type="submission" date="2022-01" db="EMBL/GenBank/DDBJ databases">
        <title>A chromosome-scale genome assembly of the false clownfish, Amphiprion ocellaris.</title>
        <authorList>
            <person name="Ryu T."/>
        </authorList>
    </citation>
    <scope>NUCLEOTIDE SEQUENCE [LARGE SCALE GENOMIC DNA]</scope>
</reference>
<reference evidence="21" key="2">
    <citation type="submission" date="2025-08" db="UniProtKB">
        <authorList>
            <consortium name="Ensembl"/>
        </authorList>
    </citation>
    <scope>IDENTIFICATION</scope>
</reference>
<dbReference type="PANTHER" id="PTHR11808">
    <property type="entry name" value="TRANS-SULFURATION ENZYME FAMILY MEMBER"/>
    <property type="match status" value="1"/>
</dbReference>
<dbReference type="EC" id="4.4.1.1" evidence="4"/>
<dbReference type="InterPro" id="IPR015422">
    <property type="entry name" value="PyrdxlP-dep_Trfase_small"/>
</dbReference>
<evidence type="ECO:0000256" key="20">
    <source>
        <dbReference type="RuleBase" id="RU362118"/>
    </source>
</evidence>
<dbReference type="PROSITE" id="PS00868">
    <property type="entry name" value="CYS_MET_METAB_PP"/>
    <property type="match status" value="1"/>
</dbReference>
<comment type="catalytic activity">
    <reaction evidence="17">
        <text>L-selenocystathionine + H2O = L-selenocysteine + 2-oxobutanoate + NH4(+)</text>
        <dbReference type="Rhea" id="RHEA:31151"/>
        <dbReference type="ChEBI" id="CHEBI:15377"/>
        <dbReference type="ChEBI" id="CHEBI:16763"/>
        <dbReference type="ChEBI" id="CHEBI:28938"/>
        <dbReference type="ChEBI" id="CHEBI:57843"/>
        <dbReference type="ChEBI" id="CHEBI:62226"/>
    </reaction>
    <physiologicalReaction direction="left-to-right" evidence="17">
        <dbReference type="Rhea" id="RHEA:31152"/>
    </physiologicalReaction>
</comment>
<dbReference type="GeneTree" id="ENSGT00390000000312"/>
<evidence type="ECO:0000256" key="11">
    <source>
        <dbReference type="ARBA" id="ARBA00046537"/>
    </source>
</evidence>
<reference evidence="21" key="3">
    <citation type="submission" date="2025-09" db="UniProtKB">
        <authorList>
            <consortium name="Ensembl"/>
        </authorList>
    </citation>
    <scope>IDENTIFICATION</scope>
</reference>
<evidence type="ECO:0000256" key="1">
    <source>
        <dbReference type="ARBA" id="ARBA00001933"/>
    </source>
</evidence>
<keyword evidence="6 19" id="KW-0663">Pyridoxal phosphate</keyword>
<comment type="similarity">
    <text evidence="3 20">Belongs to the trans-sulfuration enzymes family.</text>
</comment>
<evidence type="ECO:0000256" key="4">
    <source>
        <dbReference type="ARBA" id="ARBA00012085"/>
    </source>
</evidence>
<dbReference type="PANTHER" id="PTHR11808:SF15">
    <property type="entry name" value="CYSTATHIONINE GAMMA-LYASE"/>
    <property type="match status" value="1"/>
</dbReference>
<protein>
    <recommendedName>
        <fullName evidence="5">Cystathionine gamma-lyase</fullName>
        <ecNumber evidence="4">4.4.1.1</ecNumber>
        <ecNumber evidence="12">4.4.1.2</ecNumber>
    </recommendedName>
    <alternativeName>
        <fullName evidence="14">Cysteine desulfhydrase</fullName>
    </alternativeName>
    <alternativeName>
        <fullName evidence="9">Cysteine-protein sulfhydrase</fullName>
    </alternativeName>
    <alternativeName>
        <fullName evidence="8">Gamma-cystathionase</fullName>
    </alternativeName>
    <alternativeName>
        <fullName evidence="13">Homocysteine desulfhydrase</fullName>
    </alternativeName>
</protein>
<sequence>MSSDWPTGTVHGPVLTAAPLPAPVTRFSCSGSASTMDQRDELSGFRTAFKSFATEAIHVGQEPEQWKSMAVVPPISLSTTFKQHGPGNHAGFEYSRSGNPTRNCLEKAVAALDGAKYCLALASGLAATVTITHMLKAGDGIVCMDDVYGGTNRYFQRIAATIGLDISLADCTKPEKLKAALKPNTKRPLALGADICMYSATKYMNGHSDVVMGLVSMNREDLHERLKFLQNALGGVPSPFDCFLVNRGLKTLHLRMERHFKNAMAAAKFLEADPRVERVIFPGLPSHPQHDVMKKQCTGCPGMITFYIKGKLEHASAFLSNLKMFAIAESLGGYESLAEHPAIMTHASVPENERKVLGISDTLIRLSIGLEDEADIIEDLDQALSAAVTSYHQTPTSVLHCQDYGFTVVVW</sequence>
<evidence type="ECO:0000256" key="10">
    <source>
        <dbReference type="ARBA" id="ARBA00045076"/>
    </source>
</evidence>
<dbReference type="Proteomes" id="UP001501940">
    <property type="component" value="Chromosome 2"/>
</dbReference>
<dbReference type="PIRSF" id="PIRSF001434">
    <property type="entry name" value="CGS"/>
    <property type="match status" value="1"/>
</dbReference>
<evidence type="ECO:0000256" key="19">
    <source>
        <dbReference type="PIRSR" id="PIRSR001434-2"/>
    </source>
</evidence>
<evidence type="ECO:0000256" key="14">
    <source>
        <dbReference type="ARBA" id="ARBA00047211"/>
    </source>
</evidence>
<feature type="modified residue" description="N6-(pyridoxal phosphate)lysine" evidence="19">
    <location>
        <position position="202"/>
    </location>
</feature>
<comment type="catalytic activity">
    <reaction evidence="15">
        <text>L-cysteine + H2O = hydrogen sulfide + pyruvate + NH4(+) + H(+)</text>
        <dbReference type="Rhea" id="RHEA:24931"/>
        <dbReference type="ChEBI" id="CHEBI:15361"/>
        <dbReference type="ChEBI" id="CHEBI:15377"/>
        <dbReference type="ChEBI" id="CHEBI:15378"/>
        <dbReference type="ChEBI" id="CHEBI:28938"/>
        <dbReference type="ChEBI" id="CHEBI:29919"/>
        <dbReference type="ChEBI" id="CHEBI:35235"/>
        <dbReference type="EC" id="4.4.1.1"/>
    </reaction>
    <physiologicalReaction direction="left-to-right" evidence="15">
        <dbReference type="Rhea" id="RHEA:24932"/>
    </physiologicalReaction>
</comment>
<comment type="catalytic activity">
    <reaction evidence="18">
        <text>L-homocysteine + H2O = 2-oxobutanoate + hydrogen sulfide + NH4(+) + H(+)</text>
        <dbReference type="Rhea" id="RHEA:14501"/>
        <dbReference type="ChEBI" id="CHEBI:15377"/>
        <dbReference type="ChEBI" id="CHEBI:15378"/>
        <dbReference type="ChEBI" id="CHEBI:16763"/>
        <dbReference type="ChEBI" id="CHEBI:28938"/>
        <dbReference type="ChEBI" id="CHEBI:29919"/>
        <dbReference type="ChEBI" id="CHEBI:58199"/>
        <dbReference type="EC" id="4.4.1.2"/>
    </reaction>
    <physiologicalReaction direction="left-to-right" evidence="18">
        <dbReference type="Rhea" id="RHEA:14502"/>
    </physiologicalReaction>
</comment>
<evidence type="ECO:0000256" key="15">
    <source>
        <dbReference type="ARBA" id="ARBA00047376"/>
    </source>
</evidence>
<keyword evidence="7" id="KW-0198">Cysteine biosynthesis</keyword>
<evidence type="ECO:0000313" key="22">
    <source>
        <dbReference type="Proteomes" id="UP001501940"/>
    </source>
</evidence>
<dbReference type="InterPro" id="IPR000277">
    <property type="entry name" value="Cys/Met-Metab_PyrdxlP-dep_enz"/>
</dbReference>
<dbReference type="SUPFAM" id="SSF53383">
    <property type="entry name" value="PLP-dependent transferases"/>
    <property type="match status" value="1"/>
</dbReference>
<evidence type="ECO:0000256" key="5">
    <source>
        <dbReference type="ARBA" id="ARBA00017343"/>
    </source>
</evidence>
<evidence type="ECO:0000256" key="8">
    <source>
        <dbReference type="ARBA" id="ARBA00029853"/>
    </source>
</evidence>
<dbReference type="InterPro" id="IPR054542">
    <property type="entry name" value="Cys_met_metab_PP"/>
</dbReference>
<evidence type="ECO:0000256" key="6">
    <source>
        <dbReference type="ARBA" id="ARBA00022898"/>
    </source>
</evidence>
<dbReference type="GO" id="GO:0019343">
    <property type="term" value="P:cysteine biosynthetic process via cystathionine"/>
    <property type="evidence" value="ECO:0007669"/>
    <property type="project" value="TreeGrafter"/>
</dbReference>
<dbReference type="GO" id="GO:0047982">
    <property type="term" value="F:homocysteine desulfhydrase activity"/>
    <property type="evidence" value="ECO:0007669"/>
    <property type="project" value="UniProtKB-EC"/>
</dbReference>
<comment type="catalytic activity">
    <reaction evidence="16">
        <text>L,L-cystathionine + H2O = 2-oxobutanoate + L-cysteine + NH4(+)</text>
        <dbReference type="Rhea" id="RHEA:14005"/>
        <dbReference type="ChEBI" id="CHEBI:15377"/>
        <dbReference type="ChEBI" id="CHEBI:16763"/>
        <dbReference type="ChEBI" id="CHEBI:28938"/>
        <dbReference type="ChEBI" id="CHEBI:35235"/>
        <dbReference type="ChEBI" id="CHEBI:58161"/>
        <dbReference type="EC" id="4.4.1.1"/>
    </reaction>
    <physiologicalReaction direction="left-to-right" evidence="16">
        <dbReference type="Rhea" id="RHEA:14006"/>
    </physiologicalReaction>
</comment>
<dbReference type="FunFam" id="3.90.1150.10:FF:000008">
    <property type="entry name" value="Cystathionine gamma-synthase"/>
    <property type="match status" value="1"/>
</dbReference>
<keyword evidence="22" id="KW-1185">Reference proteome</keyword>
<dbReference type="Gene3D" id="3.90.1150.10">
    <property type="entry name" value="Aspartate Aminotransferase, domain 1"/>
    <property type="match status" value="1"/>
</dbReference>
<keyword evidence="7" id="KW-0028">Amino-acid biosynthesis</keyword>
<comment type="cofactor">
    <cofactor evidence="1 20">
        <name>pyridoxal 5'-phosphate</name>
        <dbReference type="ChEBI" id="CHEBI:597326"/>
    </cofactor>
</comment>
<dbReference type="GO" id="GO:0005737">
    <property type="term" value="C:cytoplasm"/>
    <property type="evidence" value="ECO:0007669"/>
    <property type="project" value="TreeGrafter"/>
</dbReference>
<evidence type="ECO:0000256" key="17">
    <source>
        <dbReference type="ARBA" id="ARBA00048625"/>
    </source>
</evidence>
<name>A0AAQ5YUV3_AMPOC</name>
<dbReference type="EC" id="4.4.1.2" evidence="12"/>
<evidence type="ECO:0000256" key="18">
    <source>
        <dbReference type="ARBA" id="ARBA00048780"/>
    </source>
</evidence>
<comment type="subunit">
    <text evidence="11">Homotetramer. Interacts with CALM in a calcium-dependent manner.</text>
</comment>